<proteinExistence type="predicted"/>
<name>L8JQU6_9BACT</name>
<comment type="caution">
    <text evidence="1">The sequence shown here is derived from an EMBL/GenBank/DDBJ whole genome shotgun (WGS) entry which is preliminary data.</text>
</comment>
<dbReference type="eggNOG" id="COG1887">
    <property type="taxonomic scope" value="Bacteria"/>
</dbReference>
<evidence type="ECO:0000313" key="1">
    <source>
        <dbReference type="EMBL" id="ELR70593.1"/>
    </source>
</evidence>
<dbReference type="Proteomes" id="UP000011135">
    <property type="component" value="Unassembled WGS sequence"/>
</dbReference>
<sequence>MDRMEHQEYNPEKILEKIIVIERDFPVNEWKINGVHFWPFLRTALAFTQRQNFNATATGKKSSVKKKLIKRYSKLIFFLPFHFLRLKKRIRKAKRLFLGAKTHRVNANGKLYNKYFDLAINDFKSNDQQSVILDRGTSLRKKEYPHNEAWFSLPAIYVIYESLKRLKLIKRNHYNIELSGYEDFYQYVLENFDYTQKLLKGFSPATVRKGMTNFHDRKEFLKRLFQKSDIESCYVLCYYSSLYYPLLAACNELGINTIDLQHGGMGRGHFSYDRWTSVPEDGYKLLPRYFWTWDDSSSALINNWAGSSGFHRAITMGNPWLEDSLCLMEGEARDKDYVLYNMADLEVDDYLVKTILHYGTSKKWIFRLHPRQITKKNKVERQLRELQIDQYVVVEDSTEVPLSISLRNCSALISPSSGTIIEAVQLGIKPVLLPAPGLSYYDDYVKEEKVFLLHEKSSRELIRLIDSVPSREVRSVKGTSMTYRNRFPEFENLLKRSN</sequence>
<dbReference type="SUPFAM" id="SSF53756">
    <property type="entry name" value="UDP-Glycosyltransferase/glycogen phosphorylase"/>
    <property type="match status" value="1"/>
</dbReference>
<keyword evidence="2" id="KW-1185">Reference proteome</keyword>
<accession>L8JQU6</accession>
<protein>
    <submittedName>
        <fullName evidence="1">Uncharacterized protein</fullName>
    </submittedName>
</protein>
<dbReference type="EMBL" id="AMZN01000051">
    <property type="protein sequence ID" value="ELR70593.1"/>
    <property type="molecule type" value="Genomic_DNA"/>
</dbReference>
<organism evidence="1 2">
    <name type="scientific">Fulvivirga imtechensis AK7</name>
    <dbReference type="NCBI Taxonomy" id="1237149"/>
    <lineage>
        <taxon>Bacteria</taxon>
        <taxon>Pseudomonadati</taxon>
        <taxon>Bacteroidota</taxon>
        <taxon>Cytophagia</taxon>
        <taxon>Cytophagales</taxon>
        <taxon>Fulvivirgaceae</taxon>
        <taxon>Fulvivirga</taxon>
    </lineage>
</organism>
<evidence type="ECO:0000313" key="2">
    <source>
        <dbReference type="Proteomes" id="UP000011135"/>
    </source>
</evidence>
<dbReference type="STRING" id="1237149.C900_03574"/>
<gene>
    <name evidence="1" type="ORF">C900_03574</name>
</gene>
<reference evidence="1 2" key="1">
    <citation type="submission" date="2012-12" db="EMBL/GenBank/DDBJ databases">
        <title>Genome assembly of Fulvivirga imtechensis AK7.</title>
        <authorList>
            <person name="Nupur N."/>
            <person name="Khatri I."/>
            <person name="Kumar R."/>
            <person name="Subramanian S."/>
            <person name="Pinnaka A."/>
        </authorList>
    </citation>
    <scope>NUCLEOTIDE SEQUENCE [LARGE SCALE GENOMIC DNA]</scope>
    <source>
        <strain evidence="1 2">AK7</strain>
    </source>
</reference>
<dbReference type="AlphaFoldDB" id="L8JQU6"/>